<dbReference type="AlphaFoldDB" id="A0A517ZKF9"/>
<dbReference type="RefSeq" id="WP_145374969.1">
    <property type="nucleotide sequence ID" value="NZ_CP036276.1"/>
</dbReference>
<dbReference type="Pfam" id="PF14100">
    <property type="entry name" value="DUF6807"/>
    <property type="match status" value="1"/>
</dbReference>
<dbReference type="Proteomes" id="UP000319383">
    <property type="component" value="Chromosome"/>
</dbReference>
<protein>
    <submittedName>
        <fullName evidence="2">Uncharacterized protein</fullName>
    </submittedName>
</protein>
<evidence type="ECO:0000256" key="1">
    <source>
        <dbReference type="SAM" id="SignalP"/>
    </source>
</evidence>
<sequence length="322" mass="35940" precursor="true">MLTRRKMIAKSLGAASVSGIALAGMFSPELLAIDYPQPVPEANGLTAYCNHSNLIVRYDNLPILSYRAQSNLKYPYFYPLNGPKSGLPLTTESALPYPHHRSLWLGCDPLNGGNYWGDNALKTGQIRSVELALDTENQTDTSVTFNEKCEWTRPGSTPLKDVRQYTVTRPHDSQIWIDCEFGITAIEDISIKRAKHSFFAMRAASDISPAYGGTLMNSHGDINAKGTYGKTADWCGYFGKRKLRPDLVEGICIMNHPDNFGGNCPWFTRDYGHLSPSPLAFLKSPWTMSEGETLDLRYRVVLHVGTPQEAKLNELFQQWIAV</sequence>
<keyword evidence="3" id="KW-1185">Reference proteome</keyword>
<evidence type="ECO:0000313" key="3">
    <source>
        <dbReference type="Proteomes" id="UP000319383"/>
    </source>
</evidence>
<evidence type="ECO:0000313" key="2">
    <source>
        <dbReference type="EMBL" id="QDU42984.1"/>
    </source>
</evidence>
<proteinExistence type="predicted"/>
<dbReference type="EMBL" id="CP036276">
    <property type="protein sequence ID" value="QDU42984.1"/>
    <property type="molecule type" value="Genomic_DNA"/>
</dbReference>
<organism evidence="2 3">
    <name type="scientific">Symmachiella dynata</name>
    <dbReference type="NCBI Taxonomy" id="2527995"/>
    <lineage>
        <taxon>Bacteria</taxon>
        <taxon>Pseudomonadati</taxon>
        <taxon>Planctomycetota</taxon>
        <taxon>Planctomycetia</taxon>
        <taxon>Planctomycetales</taxon>
        <taxon>Planctomycetaceae</taxon>
        <taxon>Symmachiella</taxon>
    </lineage>
</organism>
<dbReference type="KEGG" id="sdyn:Mal52_14550"/>
<feature type="signal peptide" evidence="1">
    <location>
        <begin position="1"/>
        <end position="23"/>
    </location>
</feature>
<dbReference type="InterPro" id="IPR029475">
    <property type="entry name" value="DUF6807"/>
</dbReference>
<accession>A0A517ZKF9</accession>
<reference evidence="2 3" key="1">
    <citation type="submission" date="2019-02" db="EMBL/GenBank/DDBJ databases">
        <title>Deep-cultivation of Planctomycetes and their phenomic and genomic characterization uncovers novel biology.</title>
        <authorList>
            <person name="Wiegand S."/>
            <person name="Jogler M."/>
            <person name="Boedeker C."/>
            <person name="Pinto D."/>
            <person name="Vollmers J."/>
            <person name="Rivas-Marin E."/>
            <person name="Kohn T."/>
            <person name="Peeters S.H."/>
            <person name="Heuer A."/>
            <person name="Rast P."/>
            <person name="Oberbeckmann S."/>
            <person name="Bunk B."/>
            <person name="Jeske O."/>
            <person name="Meyerdierks A."/>
            <person name="Storesund J.E."/>
            <person name="Kallscheuer N."/>
            <person name="Luecker S."/>
            <person name="Lage O.M."/>
            <person name="Pohl T."/>
            <person name="Merkel B.J."/>
            <person name="Hornburger P."/>
            <person name="Mueller R.-W."/>
            <person name="Bruemmer F."/>
            <person name="Labrenz M."/>
            <person name="Spormann A.M."/>
            <person name="Op den Camp H."/>
            <person name="Overmann J."/>
            <person name="Amann R."/>
            <person name="Jetten M.S.M."/>
            <person name="Mascher T."/>
            <person name="Medema M.H."/>
            <person name="Devos D.P."/>
            <person name="Kaster A.-K."/>
            <person name="Ovreas L."/>
            <person name="Rohde M."/>
            <person name="Galperin M.Y."/>
            <person name="Jogler C."/>
        </authorList>
    </citation>
    <scope>NUCLEOTIDE SEQUENCE [LARGE SCALE GENOMIC DNA]</scope>
    <source>
        <strain evidence="2 3">Mal52</strain>
    </source>
</reference>
<feature type="chain" id="PRO_5021918191" evidence="1">
    <location>
        <begin position="24"/>
        <end position="322"/>
    </location>
</feature>
<name>A0A517ZKF9_9PLAN</name>
<keyword evidence="1" id="KW-0732">Signal</keyword>
<gene>
    <name evidence="2" type="ORF">Mal52_14550</name>
</gene>